<evidence type="ECO:0000313" key="6">
    <source>
        <dbReference type="EMBL" id="DAD93200.1"/>
    </source>
</evidence>
<evidence type="ECO:0000259" key="5">
    <source>
        <dbReference type="Pfam" id="PF00692"/>
    </source>
</evidence>
<proteinExistence type="inferred from homology"/>
<dbReference type="NCBIfam" id="NF001862">
    <property type="entry name" value="PRK00601.1"/>
    <property type="match status" value="1"/>
</dbReference>
<dbReference type="PANTHER" id="PTHR11241">
    <property type="entry name" value="DEOXYURIDINE 5'-TRIPHOSPHATE NUCLEOTIDOHYDROLASE"/>
    <property type="match status" value="1"/>
</dbReference>
<dbReference type="InterPro" id="IPR036157">
    <property type="entry name" value="dUTPase-like_sf"/>
</dbReference>
<dbReference type="NCBIfam" id="TIGR00576">
    <property type="entry name" value="dut"/>
    <property type="match status" value="1"/>
</dbReference>
<dbReference type="InterPro" id="IPR033704">
    <property type="entry name" value="dUTPase_trimeric"/>
</dbReference>
<dbReference type="GO" id="GO:0046081">
    <property type="term" value="P:dUTP catabolic process"/>
    <property type="evidence" value="ECO:0007669"/>
    <property type="project" value="InterPro"/>
</dbReference>
<keyword evidence="3" id="KW-0378">Hydrolase</keyword>
<evidence type="ECO:0000256" key="2">
    <source>
        <dbReference type="ARBA" id="ARBA00012379"/>
    </source>
</evidence>
<reference evidence="6" key="1">
    <citation type="journal article" date="2021" name="Proc. Natl. Acad. Sci. U.S.A.">
        <title>A Catalog of Tens of Thousands of Viruses from Human Metagenomes Reveals Hidden Associations with Chronic Diseases.</title>
        <authorList>
            <person name="Tisza M.J."/>
            <person name="Buck C.B."/>
        </authorList>
    </citation>
    <scope>NUCLEOTIDE SEQUENCE</scope>
    <source>
        <strain evidence="6">CtUSJ1</strain>
    </source>
</reference>
<dbReference type="Gene3D" id="2.70.40.10">
    <property type="match status" value="1"/>
</dbReference>
<protein>
    <recommendedName>
        <fullName evidence="2">dUTP diphosphatase</fullName>
        <ecNumber evidence="2">3.6.1.23</ecNumber>
    </recommendedName>
</protein>
<sequence length="159" mass="17406">MELLNRIKRIFGYKRYNADVIKVKRCMPGVLLPKVGSVDAAGMDFYQPESAVIEPHQTQYITLGLAMEIPKGYMLMLAPRSSMSKTPLIIPNSFGVIDADYRGEIKAILHNTSDTPYLIQKGDRLVQGILVPVGALKLLEVAQLTETERGSGGIGSTGK</sequence>
<dbReference type="InterPro" id="IPR008181">
    <property type="entry name" value="dUTPase"/>
</dbReference>
<dbReference type="PANTHER" id="PTHR11241:SF0">
    <property type="entry name" value="DEOXYURIDINE 5'-TRIPHOSPHATE NUCLEOTIDOHYDROLASE"/>
    <property type="match status" value="1"/>
</dbReference>
<dbReference type="GO" id="GO:0000287">
    <property type="term" value="F:magnesium ion binding"/>
    <property type="evidence" value="ECO:0007669"/>
    <property type="project" value="InterPro"/>
</dbReference>
<dbReference type="Pfam" id="PF00692">
    <property type="entry name" value="dUTPase"/>
    <property type="match status" value="1"/>
</dbReference>
<keyword evidence="4" id="KW-0546">Nucleotide metabolism</keyword>
<feature type="domain" description="dUTPase-like" evidence="5">
    <location>
        <begin position="33"/>
        <end position="158"/>
    </location>
</feature>
<evidence type="ECO:0000256" key="1">
    <source>
        <dbReference type="ARBA" id="ARBA00006581"/>
    </source>
</evidence>
<comment type="similarity">
    <text evidence="1">Belongs to the dUTPase family.</text>
</comment>
<dbReference type="InterPro" id="IPR029054">
    <property type="entry name" value="dUTPase-like"/>
</dbReference>
<dbReference type="EMBL" id="BK015155">
    <property type="protein sequence ID" value="DAD93200.1"/>
    <property type="molecule type" value="Genomic_DNA"/>
</dbReference>
<dbReference type="GO" id="GO:0006226">
    <property type="term" value="P:dUMP biosynthetic process"/>
    <property type="evidence" value="ECO:0007669"/>
    <property type="project" value="InterPro"/>
</dbReference>
<dbReference type="GO" id="GO:0004170">
    <property type="term" value="F:dUTP diphosphatase activity"/>
    <property type="evidence" value="ECO:0007669"/>
    <property type="project" value="UniProtKB-EC"/>
</dbReference>
<evidence type="ECO:0000256" key="3">
    <source>
        <dbReference type="ARBA" id="ARBA00022801"/>
    </source>
</evidence>
<name>A0A8S5NG69_9CAUD</name>
<dbReference type="EC" id="3.6.1.23" evidence="2"/>
<dbReference type="SUPFAM" id="SSF51283">
    <property type="entry name" value="dUTPase-like"/>
    <property type="match status" value="1"/>
</dbReference>
<accession>A0A8S5NG69</accession>
<evidence type="ECO:0000256" key="4">
    <source>
        <dbReference type="ARBA" id="ARBA00023080"/>
    </source>
</evidence>
<organism evidence="6">
    <name type="scientific">Podoviridae sp. ctUSJ1</name>
    <dbReference type="NCBI Taxonomy" id="2826558"/>
    <lineage>
        <taxon>Viruses</taxon>
        <taxon>Duplodnaviria</taxon>
        <taxon>Heunggongvirae</taxon>
        <taxon>Uroviricota</taxon>
        <taxon>Caudoviricetes</taxon>
    </lineage>
</organism>
<dbReference type="CDD" id="cd07557">
    <property type="entry name" value="trimeric_dUTPase"/>
    <property type="match status" value="1"/>
</dbReference>